<organism evidence="9 10">
    <name type="scientific">Dictyobacter kobayashii</name>
    <dbReference type="NCBI Taxonomy" id="2014872"/>
    <lineage>
        <taxon>Bacteria</taxon>
        <taxon>Bacillati</taxon>
        <taxon>Chloroflexota</taxon>
        <taxon>Ktedonobacteria</taxon>
        <taxon>Ktedonobacterales</taxon>
        <taxon>Dictyobacteraceae</taxon>
        <taxon>Dictyobacter</taxon>
    </lineage>
</organism>
<gene>
    <name evidence="9" type="ORF">KDK_39120</name>
</gene>
<evidence type="ECO:0000313" key="9">
    <source>
        <dbReference type="EMBL" id="GCE20112.1"/>
    </source>
</evidence>
<feature type="transmembrane region" description="Helical" evidence="7">
    <location>
        <begin position="635"/>
        <end position="659"/>
    </location>
</feature>
<comment type="subcellular location">
    <subcellularLocation>
        <location evidence="1">Cell membrane</location>
        <topology evidence="1">Multi-pass membrane protein</topology>
    </subcellularLocation>
</comment>
<keyword evidence="4 7" id="KW-1133">Transmembrane helix</keyword>
<dbReference type="Pfam" id="PF02687">
    <property type="entry name" value="FtsX"/>
    <property type="match status" value="1"/>
</dbReference>
<evidence type="ECO:0000256" key="6">
    <source>
        <dbReference type="ARBA" id="ARBA00038076"/>
    </source>
</evidence>
<feature type="transmembrane region" description="Helical" evidence="7">
    <location>
        <begin position="315"/>
        <end position="336"/>
    </location>
</feature>
<dbReference type="PANTHER" id="PTHR30572">
    <property type="entry name" value="MEMBRANE COMPONENT OF TRANSPORTER-RELATED"/>
    <property type="match status" value="1"/>
</dbReference>
<dbReference type="GO" id="GO:0022857">
    <property type="term" value="F:transmembrane transporter activity"/>
    <property type="evidence" value="ECO:0007669"/>
    <property type="project" value="TreeGrafter"/>
</dbReference>
<evidence type="ECO:0000256" key="4">
    <source>
        <dbReference type="ARBA" id="ARBA00022989"/>
    </source>
</evidence>
<keyword evidence="3 7" id="KW-0812">Transmembrane</keyword>
<feature type="transmembrane region" description="Helical" evidence="7">
    <location>
        <begin position="193"/>
        <end position="213"/>
    </location>
</feature>
<dbReference type="AlphaFoldDB" id="A0A402ALV6"/>
<evidence type="ECO:0000259" key="8">
    <source>
        <dbReference type="Pfam" id="PF02687"/>
    </source>
</evidence>
<feature type="transmembrane region" description="Helical" evidence="7">
    <location>
        <begin position="158"/>
        <end position="181"/>
    </location>
</feature>
<evidence type="ECO:0000256" key="2">
    <source>
        <dbReference type="ARBA" id="ARBA00022475"/>
    </source>
</evidence>
<feature type="transmembrane region" description="Helical" evidence="7">
    <location>
        <begin position="12"/>
        <end position="33"/>
    </location>
</feature>
<dbReference type="PANTHER" id="PTHR30572:SF4">
    <property type="entry name" value="ABC TRANSPORTER PERMEASE YTRF"/>
    <property type="match status" value="1"/>
</dbReference>
<comment type="caution">
    <text evidence="9">The sequence shown here is derived from an EMBL/GenBank/DDBJ whole genome shotgun (WGS) entry which is preliminary data.</text>
</comment>
<feature type="transmembrane region" description="Helical" evidence="7">
    <location>
        <begin position="225"/>
        <end position="249"/>
    </location>
</feature>
<sequence>MSRALGLRRSHLVQLLLFEGCSYGILAALLGVLSGVGVTSLELALFTLLPRLGVGVAANSVPVPVLESGALHLWISWQSLLTSWCLGVLATVLTVLIVAFWISRANIVAAMRDLDDVVVARPALAKLWRMLWSPGSTPDDASVPETPERRLARVLEALLGLLWGAFVRGPLCLLMGLFLFVLVDTSASGWGRLLVDTFLLTGGALLVGWLLSSMRHTSAPLARRLSFSLIGVGWLTLGTLQGNAFIGLFQPVVAFNGTPSGMDLLLSMLLPIGGAVVLGMTNLDLLAVLFSGGLRRVRGFAPISRTGVAYPLASRLRTGITVALLSLIMFLVLLLVTTNLGAIQEAEAATGSGGFQLQATTYGSQIMRYPTLATQLQNLQAGRALRQDFTAVGLIRLMYDFPQVGQVQSLRLNLDGGQLIYPQNKPSQVADDVFLTSTNLPLYARASGFHSDQQVWDALRTHNDFVLLQYDPHIVGLPAASGFTPFTAEIPDSAAPSAHFHQATVIGLMPANAPWRVLLSINTARRIAQPPYIAFLSTYLFRLQPGANEARAAQDLNGFLDASSRGITVQSLDQGSSNQVTGVLTLLLGSDLALGLLFGALAISVITSRAVVERRQQIGMLRALGFTRSLVWRSFLLEACFVIATGLLIGATLALFLAYQIARATYQDFPCHWGSLVDFAERIPGCICLYCLARAPGCTPVSS</sequence>
<dbReference type="RefSeq" id="WP_161977460.1">
    <property type="nucleotide sequence ID" value="NZ_BIFS01000001.1"/>
</dbReference>
<dbReference type="Proteomes" id="UP000287188">
    <property type="component" value="Unassembled WGS sequence"/>
</dbReference>
<accession>A0A402ALV6</accession>
<proteinExistence type="inferred from homology"/>
<name>A0A402ALV6_9CHLR</name>
<dbReference type="EMBL" id="BIFS01000001">
    <property type="protein sequence ID" value="GCE20112.1"/>
    <property type="molecule type" value="Genomic_DNA"/>
</dbReference>
<keyword evidence="10" id="KW-1185">Reference proteome</keyword>
<protein>
    <recommendedName>
        <fullName evidence="8">ABC3 transporter permease C-terminal domain-containing protein</fullName>
    </recommendedName>
</protein>
<evidence type="ECO:0000256" key="5">
    <source>
        <dbReference type="ARBA" id="ARBA00023136"/>
    </source>
</evidence>
<feature type="domain" description="ABC3 transporter permease C-terminal" evidence="8">
    <location>
        <begin position="593"/>
        <end position="661"/>
    </location>
</feature>
<feature type="transmembrane region" description="Helical" evidence="7">
    <location>
        <begin position="269"/>
        <end position="294"/>
    </location>
</feature>
<dbReference type="GO" id="GO:0005886">
    <property type="term" value="C:plasma membrane"/>
    <property type="evidence" value="ECO:0007669"/>
    <property type="project" value="UniProtKB-SubCell"/>
</dbReference>
<keyword evidence="2" id="KW-1003">Cell membrane</keyword>
<dbReference type="InterPro" id="IPR003838">
    <property type="entry name" value="ABC3_permease_C"/>
</dbReference>
<dbReference type="InterPro" id="IPR050250">
    <property type="entry name" value="Macrolide_Exporter_MacB"/>
</dbReference>
<evidence type="ECO:0000256" key="7">
    <source>
        <dbReference type="SAM" id="Phobius"/>
    </source>
</evidence>
<evidence type="ECO:0000256" key="1">
    <source>
        <dbReference type="ARBA" id="ARBA00004651"/>
    </source>
</evidence>
<evidence type="ECO:0000256" key="3">
    <source>
        <dbReference type="ARBA" id="ARBA00022692"/>
    </source>
</evidence>
<keyword evidence="5 7" id="KW-0472">Membrane</keyword>
<comment type="similarity">
    <text evidence="6">Belongs to the ABC-4 integral membrane protein family.</text>
</comment>
<evidence type="ECO:0000313" key="10">
    <source>
        <dbReference type="Proteomes" id="UP000287188"/>
    </source>
</evidence>
<reference evidence="10" key="1">
    <citation type="submission" date="2018-12" db="EMBL/GenBank/DDBJ databases">
        <title>Tengunoibacter tsumagoiensis gen. nov., sp. nov., Dictyobacter kobayashii sp. nov., D. alpinus sp. nov., and D. joshuensis sp. nov. and description of Dictyobacteraceae fam. nov. within the order Ktedonobacterales isolated from Tengu-no-mugimeshi.</title>
        <authorList>
            <person name="Wang C.M."/>
            <person name="Zheng Y."/>
            <person name="Sakai Y."/>
            <person name="Toyoda A."/>
            <person name="Minakuchi Y."/>
            <person name="Abe K."/>
            <person name="Yokota A."/>
            <person name="Yabe S."/>
        </authorList>
    </citation>
    <scope>NUCLEOTIDE SEQUENCE [LARGE SCALE GENOMIC DNA]</scope>
    <source>
        <strain evidence="10">Uno11</strain>
    </source>
</reference>
<feature type="transmembrane region" description="Helical" evidence="7">
    <location>
        <begin position="81"/>
        <end position="102"/>
    </location>
</feature>